<evidence type="ECO:0000313" key="2">
    <source>
        <dbReference type="EMBL" id="THV49720.1"/>
    </source>
</evidence>
<dbReference type="EMBL" id="PQXL01000182">
    <property type="protein sequence ID" value="THV49720.1"/>
    <property type="molecule type" value="Genomic_DNA"/>
</dbReference>
<dbReference type="Pfam" id="PF20150">
    <property type="entry name" value="2EXR"/>
    <property type="match status" value="1"/>
</dbReference>
<gene>
    <name evidence="2" type="ORF">BGAL_0182g00120</name>
</gene>
<feature type="domain" description="2EXR" evidence="1">
    <location>
        <begin position="9"/>
        <end position="100"/>
    </location>
</feature>
<dbReference type="PANTHER" id="PTHR35910">
    <property type="entry name" value="2EXR DOMAIN-CONTAINING PROTEIN"/>
    <property type="match status" value="1"/>
</dbReference>
<name>A0A4S8QXK2_9HELO</name>
<evidence type="ECO:0000259" key="1">
    <source>
        <dbReference type="Pfam" id="PF20150"/>
    </source>
</evidence>
<proteinExistence type="predicted"/>
<dbReference type="PANTHER" id="PTHR35910:SF1">
    <property type="entry name" value="2EXR DOMAIN-CONTAINING PROTEIN"/>
    <property type="match status" value="1"/>
</dbReference>
<sequence length="216" mass="25187">MATSPLTEFQFFSSLPYELRLKIYGMLLNETRTVQINCEKASMISPRRRYLKSFKSPTPIPSLLHICQETRAEAVAHYKPLFRTQHSPSYIYINFTTDIIKLADGILPYLEGEERDGIRRMELVVADGAYFGHYNLEAISEMRGLQELELESLGEDLHYSWQPEGYYLNIIMRELKEMRREKPDWCCPRVRLVHGRLGKEFAVVEGGVWTEADEED</sequence>
<dbReference type="InterPro" id="IPR045518">
    <property type="entry name" value="2EXR"/>
</dbReference>
<protein>
    <recommendedName>
        <fullName evidence="1">2EXR domain-containing protein</fullName>
    </recommendedName>
</protein>
<dbReference type="Proteomes" id="UP000308671">
    <property type="component" value="Unassembled WGS sequence"/>
</dbReference>
<accession>A0A4S8QXK2</accession>
<dbReference type="AlphaFoldDB" id="A0A4S8QXK2"/>
<evidence type="ECO:0000313" key="3">
    <source>
        <dbReference type="Proteomes" id="UP000308671"/>
    </source>
</evidence>
<keyword evidence="3" id="KW-1185">Reference proteome</keyword>
<organism evidence="2 3">
    <name type="scientific">Botrytis galanthina</name>
    <dbReference type="NCBI Taxonomy" id="278940"/>
    <lineage>
        <taxon>Eukaryota</taxon>
        <taxon>Fungi</taxon>
        <taxon>Dikarya</taxon>
        <taxon>Ascomycota</taxon>
        <taxon>Pezizomycotina</taxon>
        <taxon>Leotiomycetes</taxon>
        <taxon>Helotiales</taxon>
        <taxon>Sclerotiniaceae</taxon>
        <taxon>Botrytis</taxon>
    </lineage>
</organism>
<dbReference type="OrthoDB" id="3473305at2759"/>
<comment type="caution">
    <text evidence="2">The sequence shown here is derived from an EMBL/GenBank/DDBJ whole genome shotgun (WGS) entry which is preliminary data.</text>
</comment>
<reference evidence="2 3" key="1">
    <citation type="submission" date="2017-12" db="EMBL/GenBank/DDBJ databases">
        <title>Comparative genomics of Botrytis spp.</title>
        <authorList>
            <person name="Valero-Jimenez C.A."/>
            <person name="Tapia P."/>
            <person name="Veloso J."/>
            <person name="Silva-Moreno E."/>
            <person name="Staats M."/>
            <person name="Valdes J.H."/>
            <person name="Van Kan J.A.L."/>
        </authorList>
    </citation>
    <scope>NUCLEOTIDE SEQUENCE [LARGE SCALE GENOMIC DNA]</scope>
    <source>
        <strain evidence="2 3">MUCL435</strain>
    </source>
</reference>